<comment type="similarity">
    <text evidence="3">Belongs to the PstS family.</text>
</comment>
<dbReference type="OrthoDB" id="9790048at2"/>
<evidence type="ECO:0000313" key="10">
    <source>
        <dbReference type="EMBL" id="SDX52420.1"/>
    </source>
</evidence>
<dbReference type="SUPFAM" id="SSF53850">
    <property type="entry name" value="Periplasmic binding protein-like II"/>
    <property type="match status" value="2"/>
</dbReference>
<accession>A0A1H3CEG6</accession>
<keyword evidence="5" id="KW-0592">Phosphate transport</keyword>
<evidence type="ECO:0000256" key="6">
    <source>
        <dbReference type="ARBA" id="ARBA00022729"/>
    </source>
</evidence>
<name>A0A1H3CEG6_9FIRM</name>
<evidence type="ECO:0000256" key="7">
    <source>
        <dbReference type="ARBA" id="ARBA00023139"/>
    </source>
</evidence>
<dbReference type="InterPro" id="IPR024370">
    <property type="entry name" value="PBP_domain"/>
</dbReference>
<reference evidence="10 11" key="1">
    <citation type="submission" date="2016-10" db="EMBL/GenBank/DDBJ databases">
        <authorList>
            <person name="de Groot N.N."/>
        </authorList>
    </citation>
    <scope>NUCLEOTIDE SEQUENCE [LARGE SCALE GENOMIC DNA]</scope>
    <source>
        <strain evidence="10 11">DSM 23310</strain>
    </source>
</reference>
<keyword evidence="8" id="KW-0449">Lipoprotein</keyword>
<dbReference type="PANTHER" id="PTHR30570:SF1">
    <property type="entry name" value="PHOSPHATE-BINDING PROTEIN PSTS"/>
    <property type="match status" value="1"/>
</dbReference>
<evidence type="ECO:0000313" key="11">
    <source>
        <dbReference type="Proteomes" id="UP000198828"/>
    </source>
</evidence>
<evidence type="ECO:0000256" key="4">
    <source>
        <dbReference type="ARBA" id="ARBA00011529"/>
    </source>
</evidence>
<evidence type="ECO:0000256" key="8">
    <source>
        <dbReference type="ARBA" id="ARBA00023288"/>
    </source>
</evidence>
<evidence type="ECO:0000256" key="5">
    <source>
        <dbReference type="ARBA" id="ARBA00022592"/>
    </source>
</evidence>
<evidence type="ECO:0000259" key="9">
    <source>
        <dbReference type="Pfam" id="PF12849"/>
    </source>
</evidence>
<dbReference type="Proteomes" id="UP000198828">
    <property type="component" value="Unassembled WGS sequence"/>
</dbReference>
<keyword evidence="6" id="KW-0732">Signal</keyword>
<dbReference type="GO" id="GO:0005886">
    <property type="term" value="C:plasma membrane"/>
    <property type="evidence" value="ECO:0007669"/>
    <property type="project" value="UniProtKB-SubCell"/>
</dbReference>
<comment type="subunit">
    <text evidence="4">The complex is composed of two ATP-binding proteins (PstB), two transmembrane proteins (PstC and PstA) and a solute-binding protein (PstS).</text>
</comment>
<keyword evidence="5" id="KW-0813">Transport</keyword>
<evidence type="ECO:0000256" key="2">
    <source>
        <dbReference type="ARBA" id="ARBA00004193"/>
    </source>
</evidence>
<keyword evidence="7" id="KW-0564">Palmitate</keyword>
<dbReference type="PROSITE" id="PS51257">
    <property type="entry name" value="PROKAR_LIPOPROTEIN"/>
    <property type="match status" value="1"/>
</dbReference>
<feature type="domain" description="PBP" evidence="9">
    <location>
        <begin position="43"/>
        <end position="165"/>
    </location>
</feature>
<feature type="domain" description="PBP" evidence="9">
    <location>
        <begin position="189"/>
        <end position="300"/>
    </location>
</feature>
<dbReference type="AlphaFoldDB" id="A0A1H3CEG6"/>
<comment type="subcellular location">
    <subcellularLocation>
        <location evidence="2">Cell membrane</location>
        <topology evidence="2">Lipid-anchor</topology>
    </subcellularLocation>
</comment>
<protein>
    <submittedName>
        <fullName evidence="10">Phosphate ABC transporter substrate-binding protein, PhoT family (TC 3.A.1.7.1)</fullName>
    </submittedName>
</protein>
<dbReference type="EMBL" id="FNNG01000012">
    <property type="protein sequence ID" value="SDX52420.1"/>
    <property type="molecule type" value="Genomic_DNA"/>
</dbReference>
<dbReference type="GO" id="GO:0006817">
    <property type="term" value="P:phosphate ion transport"/>
    <property type="evidence" value="ECO:0007669"/>
    <property type="project" value="UniProtKB-KW"/>
</dbReference>
<keyword evidence="11" id="KW-1185">Reference proteome</keyword>
<sequence length="302" mass="32621">MKRFLSTFLIALITIIMIVGCTNKVEDSNSTNPSSNNNSFDTNRTINVITREEGSGTRGAFVEIVGILEKDENGNENDRTYSEAIVQNSTNAVMTTVAGDEYSIGYISLGSLNNSVKAVKVDGIEATAENILNGSYKVARPFNLAYKGDLTPLTQDFLNFILSAEGQEIVANEGYVQVDTQAPNYEANSLQSGTIVVAGSTSVTPLMEKFVEAYQKLNPDVSIEIQSTGSSAGMQSAMEGTANIGMASRELKESELKELKNVVVALDGIAIIVNNNNPTDNLSIDQIKSIYMGEITNWNEIE</sequence>
<dbReference type="Gene3D" id="3.40.190.10">
    <property type="entry name" value="Periplasmic binding protein-like II"/>
    <property type="match status" value="2"/>
</dbReference>
<evidence type="ECO:0000256" key="3">
    <source>
        <dbReference type="ARBA" id="ARBA00008725"/>
    </source>
</evidence>
<evidence type="ECO:0000256" key="1">
    <source>
        <dbReference type="ARBA" id="ARBA00002841"/>
    </source>
</evidence>
<proteinExistence type="inferred from homology"/>
<dbReference type="PANTHER" id="PTHR30570">
    <property type="entry name" value="PERIPLASMIC PHOSPHATE BINDING COMPONENT OF PHOSPHATE ABC TRANSPORTER"/>
    <property type="match status" value="1"/>
</dbReference>
<gene>
    <name evidence="10" type="ORF">SAMN05660923_02471</name>
</gene>
<comment type="function">
    <text evidence="1">Part of the ABC transporter complex PstSACB involved in phosphate import.</text>
</comment>
<dbReference type="Pfam" id="PF12849">
    <property type="entry name" value="PBP_like_2"/>
    <property type="match status" value="2"/>
</dbReference>
<dbReference type="RefSeq" id="WP_093754132.1">
    <property type="nucleotide sequence ID" value="NZ_FNNG01000012.1"/>
</dbReference>
<dbReference type="InterPro" id="IPR050811">
    <property type="entry name" value="Phosphate_ABC_transporter"/>
</dbReference>
<organism evidence="10 11">
    <name type="scientific">Tepidimicrobium xylanilyticum</name>
    <dbReference type="NCBI Taxonomy" id="1123352"/>
    <lineage>
        <taxon>Bacteria</taxon>
        <taxon>Bacillati</taxon>
        <taxon>Bacillota</taxon>
        <taxon>Tissierellia</taxon>
        <taxon>Tissierellales</taxon>
        <taxon>Tepidimicrobiaceae</taxon>
        <taxon>Tepidimicrobium</taxon>
    </lineage>
</organism>